<dbReference type="EMBL" id="CACSHJ010000096">
    <property type="protein sequence ID" value="CAA0411765.1"/>
    <property type="molecule type" value="Genomic_DNA"/>
</dbReference>
<dbReference type="Proteomes" id="UP000434276">
    <property type="component" value="Unassembled WGS sequence"/>
</dbReference>
<dbReference type="SUPFAM" id="SSF51197">
    <property type="entry name" value="Clavaminate synthase-like"/>
    <property type="match status" value="1"/>
</dbReference>
<keyword evidence="3 4" id="KW-0408">Iron</keyword>
<feature type="region of interest" description="Disordered" evidence="5">
    <location>
        <begin position="1"/>
        <end position="25"/>
    </location>
</feature>
<name>A0A5S9YGP7_ARATH</name>
<dbReference type="InterPro" id="IPR044861">
    <property type="entry name" value="IPNS-like_FE2OG_OXY"/>
</dbReference>
<reference evidence="7 8" key="1">
    <citation type="submission" date="2019-12" db="EMBL/GenBank/DDBJ databases">
        <authorList>
            <person name="Jiao W.-B."/>
            <person name="Schneeberger K."/>
        </authorList>
    </citation>
    <scope>NUCLEOTIDE SEQUENCE [LARGE SCALE GENOMIC DNA]</scope>
    <source>
        <strain evidence="8">cv. C24</strain>
    </source>
</reference>
<dbReference type="PROSITE" id="PS51471">
    <property type="entry name" value="FE2OG_OXY"/>
    <property type="match status" value="1"/>
</dbReference>
<dbReference type="AlphaFoldDB" id="A0A5S9YGP7"/>
<evidence type="ECO:0000313" key="8">
    <source>
        <dbReference type="Proteomes" id="UP000434276"/>
    </source>
</evidence>
<dbReference type="Pfam" id="PF14226">
    <property type="entry name" value="DIOX_N"/>
    <property type="match status" value="1"/>
</dbReference>
<dbReference type="InterPro" id="IPR050295">
    <property type="entry name" value="Plant_2OG-oxidoreductases"/>
</dbReference>
<evidence type="ECO:0000256" key="5">
    <source>
        <dbReference type="SAM" id="MobiDB-lite"/>
    </source>
</evidence>
<dbReference type="OrthoDB" id="288590at2759"/>
<evidence type="ECO:0000259" key="6">
    <source>
        <dbReference type="PROSITE" id="PS51471"/>
    </source>
</evidence>
<feature type="compositionally biased region" description="Polar residues" evidence="5">
    <location>
        <begin position="13"/>
        <end position="25"/>
    </location>
</feature>
<protein>
    <recommendedName>
        <fullName evidence="6">Fe2OG dioxygenase domain-containing protein</fullName>
    </recommendedName>
</protein>
<keyword evidence="4" id="KW-0560">Oxidoreductase</keyword>
<evidence type="ECO:0000313" key="7">
    <source>
        <dbReference type="EMBL" id="CAA0411765.1"/>
    </source>
</evidence>
<dbReference type="FunFam" id="2.60.120.330:FF:000067">
    <property type="entry name" value="Probable flavonol synthase 5"/>
    <property type="match status" value="1"/>
</dbReference>
<sequence length="315" mass="36344">MEVERDQHKPPLSLQNNKIPSSQNFPVVDLSNTNGELVARKVAKASEEWGIFQVVNHGIPTELIRRLHKVDTQFFELPESKKEAVAKPANSKEIQGYEMDDVQGRRSHIFHNLYPSSSVNYAFWPKNPPEYREVTEEFAKHAKQLAEEILGLLSEGLGLQREMLKLAFGDDSAGYLMKINYYRPCPEPDWVMGIKAHTDFNELTLLIPNEIFGLQVFKEDRWLDVDYIYPAVIIIIGDQIMKMSNGRYNNVLHRTLMDKKKTRMSSVVHIKPPYDMVVKPFPELTSGDNPPKFEPLTYQDYIDIEVPKLSRLIKN</sequence>
<feature type="domain" description="Fe2OG dioxygenase" evidence="6">
    <location>
        <begin position="171"/>
        <end position="272"/>
    </location>
</feature>
<evidence type="ECO:0000256" key="3">
    <source>
        <dbReference type="ARBA" id="ARBA00023004"/>
    </source>
</evidence>
<evidence type="ECO:0000256" key="4">
    <source>
        <dbReference type="RuleBase" id="RU003682"/>
    </source>
</evidence>
<accession>A0A5S9YGP7</accession>
<evidence type="ECO:0000256" key="2">
    <source>
        <dbReference type="ARBA" id="ARBA00022723"/>
    </source>
</evidence>
<organism evidence="7 8">
    <name type="scientific">Arabidopsis thaliana</name>
    <name type="common">Mouse-ear cress</name>
    <dbReference type="NCBI Taxonomy" id="3702"/>
    <lineage>
        <taxon>Eukaryota</taxon>
        <taxon>Viridiplantae</taxon>
        <taxon>Streptophyta</taxon>
        <taxon>Embryophyta</taxon>
        <taxon>Tracheophyta</taxon>
        <taxon>Spermatophyta</taxon>
        <taxon>Magnoliopsida</taxon>
        <taxon>eudicotyledons</taxon>
        <taxon>Gunneridae</taxon>
        <taxon>Pentapetalae</taxon>
        <taxon>rosids</taxon>
        <taxon>malvids</taxon>
        <taxon>Brassicales</taxon>
        <taxon>Brassicaceae</taxon>
        <taxon>Camelineae</taxon>
        <taxon>Arabidopsis</taxon>
    </lineage>
</organism>
<gene>
    <name evidence="7" type="ORF">C24_LOCUS26494</name>
</gene>
<comment type="similarity">
    <text evidence="1 4">Belongs to the iron/ascorbate-dependent oxidoreductase family.</text>
</comment>
<keyword evidence="2 4" id="KW-0479">Metal-binding</keyword>
<evidence type="ECO:0000256" key="1">
    <source>
        <dbReference type="ARBA" id="ARBA00008056"/>
    </source>
</evidence>
<dbReference type="GO" id="GO:0046872">
    <property type="term" value="F:metal ion binding"/>
    <property type="evidence" value="ECO:0007669"/>
    <property type="project" value="UniProtKB-KW"/>
</dbReference>
<proteinExistence type="inferred from homology"/>
<dbReference type="GO" id="GO:0016491">
    <property type="term" value="F:oxidoreductase activity"/>
    <property type="evidence" value="ECO:0007669"/>
    <property type="project" value="UniProtKB-KW"/>
</dbReference>
<dbReference type="Gene3D" id="2.60.120.330">
    <property type="entry name" value="B-lactam Antibiotic, Isopenicillin N Synthase, Chain"/>
    <property type="match status" value="1"/>
</dbReference>
<dbReference type="InterPro" id="IPR026992">
    <property type="entry name" value="DIOX_N"/>
</dbReference>
<dbReference type="Pfam" id="PF03171">
    <property type="entry name" value="2OG-FeII_Oxy"/>
    <property type="match status" value="1"/>
</dbReference>
<dbReference type="ExpressionAtlas" id="A0A5S9YGP7">
    <property type="expression patterns" value="baseline and differential"/>
</dbReference>
<dbReference type="PANTHER" id="PTHR47991">
    <property type="entry name" value="OXOGLUTARATE/IRON-DEPENDENT DIOXYGENASE"/>
    <property type="match status" value="1"/>
</dbReference>
<dbReference type="InterPro" id="IPR005123">
    <property type="entry name" value="Oxoglu/Fe-dep_dioxygenase_dom"/>
</dbReference>
<dbReference type="InterPro" id="IPR027443">
    <property type="entry name" value="IPNS-like_sf"/>
</dbReference>